<keyword evidence="2" id="KW-0964">Secreted</keyword>
<feature type="domain" description="VWFA" evidence="7">
    <location>
        <begin position="632"/>
        <end position="803"/>
    </location>
</feature>
<reference evidence="8 9" key="1">
    <citation type="submission" date="2020-08" db="EMBL/GenBank/DDBJ databases">
        <title>Genomic Encyclopedia of Type Strains, Phase IV (KMG-IV): sequencing the most valuable type-strain genomes for metagenomic binning, comparative biology and taxonomic classification.</title>
        <authorList>
            <person name="Goeker M."/>
        </authorList>
    </citation>
    <scope>NUCLEOTIDE SEQUENCE [LARGE SCALE GENOMIC DNA]</scope>
    <source>
        <strain evidence="8 9">DSM 11805</strain>
    </source>
</reference>
<keyword evidence="6" id="KW-1133">Transmembrane helix</keyword>
<evidence type="ECO:0000256" key="2">
    <source>
        <dbReference type="ARBA" id="ARBA00022525"/>
    </source>
</evidence>
<keyword evidence="4" id="KW-0106">Calcium</keyword>
<evidence type="ECO:0000256" key="5">
    <source>
        <dbReference type="SAM" id="MobiDB-lite"/>
    </source>
</evidence>
<dbReference type="InterPro" id="IPR047589">
    <property type="entry name" value="DUF11_rpt"/>
</dbReference>
<accession>A0A841RPF1</accession>
<evidence type="ECO:0000259" key="7">
    <source>
        <dbReference type="PROSITE" id="PS50234"/>
    </source>
</evidence>
<keyword evidence="3" id="KW-0732">Signal</keyword>
<dbReference type="RefSeq" id="WP_184246801.1">
    <property type="nucleotide sequence ID" value="NZ_BAAACU010000059.1"/>
</dbReference>
<dbReference type="SUPFAM" id="SSF53300">
    <property type="entry name" value="vWA-like"/>
    <property type="match status" value="1"/>
</dbReference>
<dbReference type="InterPro" id="IPR002035">
    <property type="entry name" value="VWF_A"/>
</dbReference>
<dbReference type="Pfam" id="PF02089">
    <property type="entry name" value="Palm_thioest"/>
    <property type="match status" value="1"/>
</dbReference>
<dbReference type="InterPro" id="IPR036465">
    <property type="entry name" value="vWFA_dom_sf"/>
</dbReference>
<protein>
    <submittedName>
        <fullName evidence="8">Putative repeat protein (TIGR01451 family)</fullName>
    </submittedName>
</protein>
<dbReference type="Pfam" id="PF01345">
    <property type="entry name" value="DUF11"/>
    <property type="match status" value="1"/>
</dbReference>
<comment type="subcellular location">
    <subcellularLocation>
        <location evidence="1">Secreted</location>
    </subcellularLocation>
</comment>
<dbReference type="InterPro" id="IPR001434">
    <property type="entry name" value="OmcB-like_DUF11"/>
</dbReference>
<dbReference type="GO" id="GO:0005509">
    <property type="term" value="F:calcium ion binding"/>
    <property type="evidence" value="ECO:0007669"/>
    <property type="project" value="InterPro"/>
</dbReference>
<dbReference type="Gene3D" id="3.40.50.410">
    <property type="entry name" value="von Willebrand factor, type A domain"/>
    <property type="match status" value="1"/>
</dbReference>
<evidence type="ECO:0000313" key="9">
    <source>
        <dbReference type="Proteomes" id="UP000572212"/>
    </source>
</evidence>
<dbReference type="InterPro" id="IPR029058">
    <property type="entry name" value="AB_hydrolase_fold"/>
</dbReference>
<feature type="region of interest" description="Disordered" evidence="5">
    <location>
        <begin position="125"/>
        <end position="158"/>
    </location>
</feature>
<keyword evidence="6" id="KW-0812">Transmembrane</keyword>
<feature type="compositionally biased region" description="Polar residues" evidence="5">
    <location>
        <begin position="460"/>
        <end position="469"/>
    </location>
</feature>
<dbReference type="CDD" id="cd00198">
    <property type="entry name" value="vWFA"/>
    <property type="match status" value="1"/>
</dbReference>
<dbReference type="Proteomes" id="UP000572212">
    <property type="component" value="Unassembled WGS sequence"/>
</dbReference>
<feature type="compositionally biased region" description="Acidic residues" evidence="5">
    <location>
        <begin position="419"/>
        <end position="429"/>
    </location>
</feature>
<dbReference type="SUPFAM" id="SSF103647">
    <property type="entry name" value="TSP type-3 repeat"/>
    <property type="match status" value="1"/>
</dbReference>
<keyword evidence="9" id="KW-1185">Reference proteome</keyword>
<dbReference type="NCBIfam" id="TIGR01451">
    <property type="entry name" value="B_ant_repeat"/>
    <property type="match status" value="1"/>
</dbReference>
<organism evidence="8 9">
    <name type="scientific">Gracilibacillus halotolerans</name>
    <dbReference type="NCBI Taxonomy" id="74386"/>
    <lineage>
        <taxon>Bacteria</taxon>
        <taxon>Bacillati</taxon>
        <taxon>Bacillota</taxon>
        <taxon>Bacilli</taxon>
        <taxon>Bacillales</taxon>
        <taxon>Bacillaceae</taxon>
        <taxon>Gracilibacillus</taxon>
    </lineage>
</organism>
<dbReference type="Gene3D" id="3.40.50.1820">
    <property type="entry name" value="alpha/beta hydrolase"/>
    <property type="match status" value="1"/>
</dbReference>
<dbReference type="InterPro" id="IPR059100">
    <property type="entry name" value="TSP3_bac"/>
</dbReference>
<evidence type="ECO:0000256" key="1">
    <source>
        <dbReference type="ARBA" id="ARBA00004613"/>
    </source>
</evidence>
<evidence type="ECO:0000256" key="3">
    <source>
        <dbReference type="ARBA" id="ARBA00022729"/>
    </source>
</evidence>
<evidence type="ECO:0000313" key="8">
    <source>
        <dbReference type="EMBL" id="MBB6512814.1"/>
    </source>
</evidence>
<feature type="region of interest" description="Disordered" evidence="5">
    <location>
        <begin position="412"/>
        <end position="474"/>
    </location>
</feature>
<dbReference type="Gene3D" id="4.10.1080.10">
    <property type="entry name" value="TSP type-3 repeat"/>
    <property type="match status" value="1"/>
</dbReference>
<dbReference type="SMART" id="SM00327">
    <property type="entry name" value="VWA"/>
    <property type="match status" value="1"/>
</dbReference>
<keyword evidence="6" id="KW-0472">Membrane</keyword>
<feature type="compositionally biased region" description="Low complexity" evidence="5">
    <location>
        <begin position="131"/>
        <end position="154"/>
    </location>
</feature>
<comment type="caution">
    <text evidence="8">The sequence shown here is derived from an EMBL/GenBank/DDBJ whole genome shotgun (WGS) entry which is preliminary data.</text>
</comment>
<name>A0A841RPF1_9BACI</name>
<dbReference type="PANTHER" id="PTHR37467">
    <property type="entry name" value="EXPORTED CALCIUM-BINDING GLYCOPROTEIN-RELATED"/>
    <property type="match status" value="1"/>
</dbReference>
<dbReference type="Pfam" id="PF00092">
    <property type="entry name" value="VWA"/>
    <property type="match status" value="1"/>
</dbReference>
<dbReference type="InterPro" id="IPR053180">
    <property type="entry name" value="Ca-binding_acidic-repeat"/>
</dbReference>
<feature type="region of interest" description="Disordered" evidence="5">
    <location>
        <begin position="380"/>
        <end position="400"/>
    </location>
</feature>
<dbReference type="InterPro" id="IPR028974">
    <property type="entry name" value="TSP_type-3_rpt"/>
</dbReference>
<feature type="transmembrane region" description="Helical" evidence="6">
    <location>
        <begin position="192"/>
        <end position="209"/>
    </location>
</feature>
<dbReference type="EMBL" id="JACHON010000005">
    <property type="protein sequence ID" value="MBB6512814.1"/>
    <property type="molecule type" value="Genomic_DNA"/>
</dbReference>
<dbReference type="Pfam" id="PF18884">
    <property type="entry name" value="TSP3_bac"/>
    <property type="match status" value="4"/>
</dbReference>
<dbReference type="PROSITE" id="PS50234">
    <property type="entry name" value="VWFA"/>
    <property type="match status" value="1"/>
</dbReference>
<evidence type="ECO:0000256" key="4">
    <source>
        <dbReference type="ARBA" id="ARBA00022837"/>
    </source>
</evidence>
<evidence type="ECO:0000256" key="6">
    <source>
        <dbReference type="SAM" id="Phobius"/>
    </source>
</evidence>
<dbReference type="PANTHER" id="PTHR37467:SF1">
    <property type="entry name" value="EXPORTED CALCIUM-BINDING GLYCOPROTEIN"/>
    <property type="match status" value="1"/>
</dbReference>
<feature type="compositionally biased region" description="Acidic residues" evidence="5">
    <location>
        <begin position="443"/>
        <end position="453"/>
    </location>
</feature>
<sequence>MLKKRTIIGLIALLFFILLPNPFLQAEQPLELEVTTDKESYEQGEEIEYFITVTNTSNDSLSDLILETTIPEGLQATDIGDAVQSDNQLTWNIPTIEAGESIEYTINSTAIEDSAPVITPGIEESKETPIEESTTTETGTETTTETATETIAEKSPQTGDSTSYLSYIIILIVSLGIFVFAWIKLKAHWKKGAALLIVTGLIGTNMLVVEAEEFRILVSKSHAITLDGEKYEWITSIKQKDAGEEKNEATFELSGEWHYNEEDDQLTWNLTWEENSTANSYRVYRSTVEDSKKFEQVAQIETNTFEDLEYHQDGETHYYVSALVGEHEEKSNIIMTDVTADTDGDGIIDAMEHFYGTDINNPDTDGDGLPDGFEVFVTFTDPNKVDTDGNGISDADEDFDEDGLTNLEEFELSTNPLAEDTDGDNLSDGDEVHTYGTDPTEKDTDDDGLDDDSEIKFGTDPNNPDTNGNGILDGDEKYDQRIEVEEHNLTISFAATGDASKQTSTHVDEFALGLLGEDGMAIDPIDITTDSEFDEATITYSYQEEELGDIAEEDLRIFYFNPDSWKLELVEEQQIDTQNNTVTATLPHFSTYVLADVARWENTFIPAEEAEEVERSCRLMDDEEEVQNLPLDLVMVIDSSGSMVDNDPDDYRLTAAQQVVDSLQSGDQLSVIGPDRGAVVDFDFWAVLLQELTEDKDALKDAISEIDSFGGTSISNGVRVALNELDNNGREDSIQTILLLTDGQGSYSQTLTNRAIESGIKIFTVGLGESIDADLLRQIANETGGDFYQTLDAAELVDLFAKARDVAQGLDTDGDCLPDWVEKLSEATNGYIVEGSLGNTGYISDSTKKDTDSDGLTDMEELAPISNPDSFEAAQDNLIVNEAKTKVVLKEWPRSNPANPDTDGDSYNDKEDIEPQVEYKIPVVLLHGRGDNSAKLFGIETPLGDANNTYNDHFIMTNVESYGVVNRAKSVTLNGSYLYYDAATHEITDLYSHTGENRTPKYLGKALEDEGYETNKNLFVVNYPNEEFTWKNADLLKWFVEENLGETKEVYPTHQSFDARDLSVHLVGHSNGGLVSRYYIENLDGSHYVDKLITLNTPHWGSGLATTSSNTKILHKGPIDVDLRPKSLQFGGETKKMTYFRDEAKSNYVSSYQTPSLTRNKGTTAYYLIGAYDDFAPYLLSKELRGRTFLFDVNPNPNSFEEFRQSIANGFYAKYGYEDSVNFTFTKSGGDNVVNNQSQLGVTYKDFGNGNHIQANGYSMIIDTMFGQNAAFHLHGQVPKRTEAINQVIDYLN</sequence>
<gene>
    <name evidence="8" type="ORF">GGQ92_001603</name>
</gene>
<dbReference type="SUPFAM" id="SSF53474">
    <property type="entry name" value="alpha/beta-Hydrolases"/>
    <property type="match status" value="1"/>
</dbReference>
<proteinExistence type="predicted"/>
<feature type="transmembrane region" description="Helical" evidence="6">
    <location>
        <begin position="164"/>
        <end position="185"/>
    </location>
</feature>